<dbReference type="Proteomes" id="UP000554482">
    <property type="component" value="Unassembled WGS sequence"/>
</dbReference>
<keyword evidence="2" id="KW-1185">Reference proteome</keyword>
<proteinExistence type="predicted"/>
<gene>
    <name evidence="1" type="ORF">FRX31_034701</name>
</gene>
<dbReference type="AlphaFoldDB" id="A0A7J6USZ6"/>
<accession>A0A7J6USZ6</accession>
<sequence>MAGYSRTRAGDWHDEIQWLLTKVHGKGISKDALRLAFNAYVYWQGEEEEFNAIEAIVSKFGPGSLEKYRRRKEEATYGYQYVEKKDVESNMELELTAVNDGKIAGNDETESNMNPNPNLIRQSVLEGVSSIKPNGNNLVQPRLKWSDEEQIQKLDEENLGFGGNKKLGFGGGNKDEIAEKVSRTTNLEGGKSWADVLGRAIVGKNSLEYIPPMIEEGKPVIHIHFEQLIHLKEKNSKLVVGSFIGRRPGMFTFEFEKEEDKSIVLEMGSFHVASQLVVIRPWKLIVETESEELTTILIWVLFKQFTMDLRDNKSYSMVGSVVGRPLFTDRLTEEPLMQEFALKLIQSANFQRRQLWF</sequence>
<organism evidence="1 2">
    <name type="scientific">Thalictrum thalictroides</name>
    <name type="common">Rue-anemone</name>
    <name type="synonym">Anemone thalictroides</name>
    <dbReference type="NCBI Taxonomy" id="46969"/>
    <lineage>
        <taxon>Eukaryota</taxon>
        <taxon>Viridiplantae</taxon>
        <taxon>Streptophyta</taxon>
        <taxon>Embryophyta</taxon>
        <taxon>Tracheophyta</taxon>
        <taxon>Spermatophyta</taxon>
        <taxon>Magnoliopsida</taxon>
        <taxon>Ranunculales</taxon>
        <taxon>Ranunculaceae</taxon>
        <taxon>Thalictroideae</taxon>
        <taxon>Thalictrum</taxon>
    </lineage>
</organism>
<evidence type="ECO:0000313" key="1">
    <source>
        <dbReference type="EMBL" id="KAF5175713.1"/>
    </source>
</evidence>
<dbReference type="PANTHER" id="PTHR31286">
    <property type="entry name" value="GLYCINE-RICH CELL WALL STRUCTURAL PROTEIN 1.8-LIKE"/>
    <property type="match status" value="1"/>
</dbReference>
<evidence type="ECO:0000313" key="2">
    <source>
        <dbReference type="Proteomes" id="UP000554482"/>
    </source>
</evidence>
<dbReference type="PANTHER" id="PTHR31286:SF165">
    <property type="entry name" value="DUF4283 DOMAIN-CONTAINING PROTEIN"/>
    <property type="match status" value="1"/>
</dbReference>
<reference evidence="1 2" key="1">
    <citation type="submission" date="2020-06" db="EMBL/GenBank/DDBJ databases">
        <title>Transcriptomic and genomic resources for Thalictrum thalictroides and T. hernandezii: Facilitating candidate gene discovery in an emerging model plant lineage.</title>
        <authorList>
            <person name="Arias T."/>
            <person name="Riano-Pachon D.M."/>
            <person name="Di Stilio V.S."/>
        </authorList>
    </citation>
    <scope>NUCLEOTIDE SEQUENCE [LARGE SCALE GENOMIC DNA]</scope>
    <source>
        <strain evidence="2">cv. WT478/WT964</strain>
        <tissue evidence="1">Leaves</tissue>
    </source>
</reference>
<name>A0A7J6USZ6_THATH</name>
<dbReference type="InterPro" id="IPR040256">
    <property type="entry name" value="At4g02000-like"/>
</dbReference>
<comment type="caution">
    <text evidence="1">The sequence shown here is derived from an EMBL/GenBank/DDBJ whole genome shotgun (WGS) entry which is preliminary data.</text>
</comment>
<evidence type="ECO:0008006" key="3">
    <source>
        <dbReference type="Google" id="ProtNLM"/>
    </source>
</evidence>
<dbReference type="EMBL" id="JABWDY010043675">
    <property type="protein sequence ID" value="KAF5175713.1"/>
    <property type="molecule type" value="Genomic_DNA"/>
</dbReference>
<protein>
    <recommendedName>
        <fullName evidence="3">DUF4283 domain-containing protein</fullName>
    </recommendedName>
</protein>